<gene>
    <name evidence="2" type="ORF">B0T22DRAFT_373112</name>
</gene>
<evidence type="ECO:0000313" key="2">
    <source>
        <dbReference type="EMBL" id="KAK3695834.1"/>
    </source>
</evidence>
<comment type="caution">
    <text evidence="2">The sequence shown here is derived from an EMBL/GenBank/DDBJ whole genome shotgun (WGS) entry which is preliminary data.</text>
</comment>
<dbReference type="PANTHER" id="PTHR31252">
    <property type="entry name" value="DUF4419 DOMAIN-CONTAINING PROTEIN"/>
    <property type="match status" value="1"/>
</dbReference>
<sequence>MPVTIKTANTTPTGWDRLAFNQQSHVNPRSSDATHLLSDSAPDEFRRLKGEGILQSSFDDQALGDAAYISPSKNGFVNTMVKAYSDHHHVRIRPEDVWFSILNQLNFYINKNAEDLRSLFVAHKGRKALKIEMGDRGGGGGIKSIDYADFAKQMTHLLQENVLDPDLRAWIMPDFSTTTDNDLVVASILMMGSLQAYFTYFCVTSCGIPSVTLLGERADWEKLLGRLDGLPRLGKEPTTFATLLRPIIRRFIASFDNPADSELLDFWARSVDVEEGSGADTLSGWITAFCFWDSKGICTYRSGFGLALDDVTYGWIDLDTIPSGSSGVPVTVVYYGAQTPTRMVAGSVGIQATTKDDANSSSPASSSQPSSAQDDPGDGPELRDTIQPVSGWWIFSTE</sequence>
<dbReference type="Proteomes" id="UP001270362">
    <property type="component" value="Unassembled WGS sequence"/>
</dbReference>
<dbReference type="Pfam" id="PF14388">
    <property type="entry name" value="DUF4419"/>
    <property type="match status" value="1"/>
</dbReference>
<evidence type="ECO:0000256" key="1">
    <source>
        <dbReference type="SAM" id="MobiDB-lite"/>
    </source>
</evidence>
<name>A0AAE0XLR8_9PEZI</name>
<dbReference type="AlphaFoldDB" id="A0AAE0XLR8"/>
<keyword evidence="3" id="KW-1185">Reference proteome</keyword>
<reference evidence="2" key="2">
    <citation type="submission" date="2023-06" db="EMBL/GenBank/DDBJ databases">
        <authorList>
            <consortium name="Lawrence Berkeley National Laboratory"/>
            <person name="Haridas S."/>
            <person name="Hensen N."/>
            <person name="Bonometti L."/>
            <person name="Westerberg I."/>
            <person name="Brannstrom I.O."/>
            <person name="Guillou S."/>
            <person name="Cros-Aarteil S."/>
            <person name="Calhoun S."/>
            <person name="Kuo A."/>
            <person name="Mondo S."/>
            <person name="Pangilinan J."/>
            <person name="Riley R."/>
            <person name="Labutti K."/>
            <person name="Andreopoulos B."/>
            <person name="Lipzen A."/>
            <person name="Chen C."/>
            <person name="Yanf M."/>
            <person name="Daum C."/>
            <person name="Ng V."/>
            <person name="Clum A."/>
            <person name="Steindorff A."/>
            <person name="Ohm R."/>
            <person name="Martin F."/>
            <person name="Silar P."/>
            <person name="Natvig D."/>
            <person name="Lalanne C."/>
            <person name="Gautier V."/>
            <person name="Ament-Velasquez S.L."/>
            <person name="Kruys A."/>
            <person name="Hutchinson M.I."/>
            <person name="Powell A.J."/>
            <person name="Barry K."/>
            <person name="Miller A.N."/>
            <person name="Grigoriev I.V."/>
            <person name="Debuchy R."/>
            <person name="Gladieux P."/>
            <person name="Thoren M.H."/>
            <person name="Johannesson H."/>
        </authorList>
    </citation>
    <scope>NUCLEOTIDE SEQUENCE</scope>
    <source>
        <strain evidence="2">CBS 314.62</strain>
    </source>
</reference>
<organism evidence="2 3">
    <name type="scientific">Podospora appendiculata</name>
    <dbReference type="NCBI Taxonomy" id="314037"/>
    <lineage>
        <taxon>Eukaryota</taxon>
        <taxon>Fungi</taxon>
        <taxon>Dikarya</taxon>
        <taxon>Ascomycota</taxon>
        <taxon>Pezizomycotina</taxon>
        <taxon>Sordariomycetes</taxon>
        <taxon>Sordariomycetidae</taxon>
        <taxon>Sordariales</taxon>
        <taxon>Podosporaceae</taxon>
        <taxon>Podospora</taxon>
    </lineage>
</organism>
<accession>A0AAE0XLR8</accession>
<proteinExistence type="predicted"/>
<reference evidence="2" key="1">
    <citation type="journal article" date="2023" name="Mol. Phylogenet. Evol.">
        <title>Genome-scale phylogeny and comparative genomics of the fungal order Sordariales.</title>
        <authorList>
            <person name="Hensen N."/>
            <person name="Bonometti L."/>
            <person name="Westerberg I."/>
            <person name="Brannstrom I.O."/>
            <person name="Guillou S."/>
            <person name="Cros-Aarteil S."/>
            <person name="Calhoun S."/>
            <person name="Haridas S."/>
            <person name="Kuo A."/>
            <person name="Mondo S."/>
            <person name="Pangilinan J."/>
            <person name="Riley R."/>
            <person name="LaButti K."/>
            <person name="Andreopoulos B."/>
            <person name="Lipzen A."/>
            <person name="Chen C."/>
            <person name="Yan M."/>
            <person name="Daum C."/>
            <person name="Ng V."/>
            <person name="Clum A."/>
            <person name="Steindorff A."/>
            <person name="Ohm R.A."/>
            <person name="Martin F."/>
            <person name="Silar P."/>
            <person name="Natvig D.O."/>
            <person name="Lalanne C."/>
            <person name="Gautier V."/>
            <person name="Ament-Velasquez S.L."/>
            <person name="Kruys A."/>
            <person name="Hutchinson M.I."/>
            <person name="Powell A.J."/>
            <person name="Barry K."/>
            <person name="Miller A.N."/>
            <person name="Grigoriev I.V."/>
            <person name="Debuchy R."/>
            <person name="Gladieux P."/>
            <person name="Hiltunen Thoren M."/>
            <person name="Johannesson H."/>
        </authorList>
    </citation>
    <scope>NUCLEOTIDE SEQUENCE</scope>
    <source>
        <strain evidence="2">CBS 314.62</strain>
    </source>
</reference>
<dbReference type="InterPro" id="IPR025533">
    <property type="entry name" value="DUF4419"/>
</dbReference>
<dbReference type="EMBL" id="JAULSO010000001">
    <property type="protein sequence ID" value="KAK3695834.1"/>
    <property type="molecule type" value="Genomic_DNA"/>
</dbReference>
<protein>
    <recommendedName>
        <fullName evidence="4">DUF4419 domain-containing protein</fullName>
    </recommendedName>
</protein>
<feature type="compositionally biased region" description="Low complexity" evidence="1">
    <location>
        <begin position="360"/>
        <end position="373"/>
    </location>
</feature>
<evidence type="ECO:0000313" key="3">
    <source>
        <dbReference type="Proteomes" id="UP001270362"/>
    </source>
</evidence>
<dbReference type="PANTHER" id="PTHR31252:SF11">
    <property type="entry name" value="DUF4419 DOMAIN-CONTAINING PROTEIN"/>
    <property type="match status" value="1"/>
</dbReference>
<dbReference type="Gene3D" id="1.20.120.1060">
    <property type="match status" value="1"/>
</dbReference>
<evidence type="ECO:0008006" key="4">
    <source>
        <dbReference type="Google" id="ProtNLM"/>
    </source>
</evidence>
<feature type="region of interest" description="Disordered" evidence="1">
    <location>
        <begin position="353"/>
        <end position="390"/>
    </location>
</feature>